<dbReference type="Proteomes" id="UP000254476">
    <property type="component" value="Unassembled WGS sequence"/>
</dbReference>
<evidence type="ECO:0000313" key="1">
    <source>
        <dbReference type="EMBL" id="STX46123.1"/>
    </source>
</evidence>
<organism evidence="1 2">
    <name type="scientific">Legionella gratiana</name>
    <dbReference type="NCBI Taxonomy" id="45066"/>
    <lineage>
        <taxon>Bacteria</taxon>
        <taxon>Pseudomonadati</taxon>
        <taxon>Pseudomonadota</taxon>
        <taxon>Gammaproteobacteria</taxon>
        <taxon>Legionellales</taxon>
        <taxon>Legionellaceae</taxon>
        <taxon>Legionella</taxon>
    </lineage>
</organism>
<evidence type="ECO:0000313" key="2">
    <source>
        <dbReference type="Proteomes" id="UP000254476"/>
    </source>
</evidence>
<sequence>MKAQLVPFTFKLEADVSSIGEGYDRKQNTKH</sequence>
<proteinExistence type="predicted"/>
<dbReference type="AlphaFoldDB" id="A0A378JE61"/>
<protein>
    <submittedName>
        <fullName evidence="1">Uncharacterized protein</fullName>
    </submittedName>
</protein>
<gene>
    <name evidence="1" type="ORF">NCTC12388_02873</name>
</gene>
<name>A0A378JE61_9GAMM</name>
<reference evidence="1 2" key="1">
    <citation type="submission" date="2018-06" db="EMBL/GenBank/DDBJ databases">
        <authorList>
            <consortium name="Pathogen Informatics"/>
            <person name="Doyle S."/>
        </authorList>
    </citation>
    <scope>NUCLEOTIDE SEQUENCE [LARGE SCALE GENOMIC DNA]</scope>
    <source>
        <strain evidence="1 2">NCTC12388</strain>
    </source>
</reference>
<accession>A0A378JE61</accession>
<dbReference type="EMBL" id="UGOB01000001">
    <property type="protein sequence ID" value="STX46123.1"/>
    <property type="molecule type" value="Genomic_DNA"/>
</dbReference>